<dbReference type="GO" id="GO:0005829">
    <property type="term" value="C:cytosol"/>
    <property type="evidence" value="ECO:0007669"/>
    <property type="project" value="TreeGrafter"/>
</dbReference>
<name>A0A143PJ70_LUTPR</name>
<dbReference type="Proteomes" id="UP000076079">
    <property type="component" value="Chromosome"/>
</dbReference>
<dbReference type="EC" id="3.5.1.81" evidence="3"/>
<evidence type="ECO:0000256" key="1">
    <source>
        <dbReference type="SAM" id="SignalP"/>
    </source>
</evidence>
<keyword evidence="3" id="KW-0378">Hydrolase</keyword>
<reference evidence="4" key="2">
    <citation type="submission" date="2016-04" db="EMBL/GenBank/DDBJ databases">
        <title>First Complete Genome Sequence of a Subdivision 6 Acidobacterium.</title>
        <authorList>
            <person name="Huang S."/>
            <person name="Vieira S."/>
            <person name="Bunk B."/>
            <person name="Riedel T."/>
            <person name="Sproeer C."/>
            <person name="Overmann J."/>
        </authorList>
    </citation>
    <scope>NUCLEOTIDE SEQUENCE [LARGE SCALE GENOMIC DNA]</scope>
    <source>
        <strain evidence="4">DSM 100886 HEG_-6_39</strain>
    </source>
</reference>
<dbReference type="PANTHER" id="PTHR11647:SF1">
    <property type="entry name" value="COLLAPSIN RESPONSE MEDIATOR PROTEIN"/>
    <property type="match status" value="1"/>
</dbReference>
<dbReference type="PANTHER" id="PTHR11647">
    <property type="entry name" value="HYDRANTOINASE/DIHYDROPYRIMIDINASE FAMILY MEMBER"/>
    <property type="match status" value="1"/>
</dbReference>
<keyword evidence="1" id="KW-0732">Signal</keyword>
<organism evidence="3 4">
    <name type="scientific">Luteitalea pratensis</name>
    <dbReference type="NCBI Taxonomy" id="1855912"/>
    <lineage>
        <taxon>Bacteria</taxon>
        <taxon>Pseudomonadati</taxon>
        <taxon>Acidobacteriota</taxon>
        <taxon>Vicinamibacteria</taxon>
        <taxon>Vicinamibacterales</taxon>
        <taxon>Vicinamibacteraceae</taxon>
        <taxon>Luteitalea</taxon>
    </lineage>
</organism>
<dbReference type="GO" id="GO:0016812">
    <property type="term" value="F:hydrolase activity, acting on carbon-nitrogen (but not peptide) bonds, in cyclic amides"/>
    <property type="evidence" value="ECO:0007669"/>
    <property type="project" value="TreeGrafter"/>
</dbReference>
<feature type="chain" id="PRO_5007511444" evidence="1">
    <location>
        <begin position="33"/>
        <end position="583"/>
    </location>
</feature>
<proteinExistence type="predicted"/>
<dbReference type="PATRIC" id="fig|1813736.3.peg.1719"/>
<dbReference type="GO" id="GO:0047420">
    <property type="term" value="F:N-acyl-D-amino-acid deacylase activity"/>
    <property type="evidence" value="ECO:0007669"/>
    <property type="project" value="UniProtKB-EC"/>
</dbReference>
<dbReference type="Gene3D" id="2.30.40.10">
    <property type="entry name" value="Urease, subunit C, domain 1"/>
    <property type="match status" value="1"/>
</dbReference>
<dbReference type="InterPro" id="IPR013108">
    <property type="entry name" value="Amidohydro_3"/>
</dbReference>
<dbReference type="KEGG" id="abac:LuPra_01656"/>
<dbReference type="InterPro" id="IPR050378">
    <property type="entry name" value="Metallo-dep_Hydrolases_sf"/>
</dbReference>
<protein>
    <submittedName>
        <fullName evidence="3">D-aminoacylase</fullName>
        <ecNumber evidence="3">3.5.1.81</ecNumber>
    </submittedName>
</protein>
<feature type="domain" description="Amidohydrolase 3" evidence="2">
    <location>
        <begin position="461"/>
        <end position="560"/>
    </location>
</feature>
<dbReference type="OrthoDB" id="9775607at2"/>
<dbReference type="Pfam" id="PF07969">
    <property type="entry name" value="Amidohydro_3"/>
    <property type="match status" value="1"/>
</dbReference>
<feature type="signal peptide" evidence="1">
    <location>
        <begin position="1"/>
        <end position="32"/>
    </location>
</feature>
<dbReference type="CDD" id="cd01297">
    <property type="entry name" value="D-aminoacylase"/>
    <property type="match status" value="1"/>
</dbReference>
<dbReference type="SUPFAM" id="SSF51556">
    <property type="entry name" value="Metallo-dependent hydrolases"/>
    <property type="match status" value="1"/>
</dbReference>
<dbReference type="InterPro" id="IPR011059">
    <property type="entry name" value="Metal-dep_hydrolase_composite"/>
</dbReference>
<sequence precursor="true">MSAIRVTSIPRPFPAVLAALALCSACGNTTHAPAPAAAAPAAQARAFDVVIANGRVVDGTGAPWFRADIGISGDRITAVGNLSSARAGTRIDAAGQVVAPGFIDLLGQSEFNVLVDSRAASKVTQGVTTEITGEGVSIAPVNDAMKADRKASYDFFKIAQDWRTLDEYFARLTRSTTAINVGTFVGSGGLRDYVVGKEDRVATADELARMKTLVSEAMAQGALGLSSSLQYIPNRFSTTDELVELAKVAAEHGGIYITHQRSEANKVFESVDEVLAIAERADIPAEIWHLKTAYKANWGKMTEVLRRIDAARARGLRVSANIYPYDRASNGLDACLPVWVREGGTDAMLKRLQEPDTRARVKRDMDDPNAPFENQWFGSGGPAGVMLSSVLDPALRKYEGMSFDAIGKAMGKDPRDAAIDLVIADKAESSVIISIMRESDVIEAMRTPWVSFDTDSGARAEDGPLSVSKSHPRAWGTFTRVLGKYVRQDGVLTLEEAVRKMTSQAAIRVGITDRGLVRPGMMADLVVFDPATVADVATFEQPNRYSTGVRHVFVNGKAVVANGTVTKERPGRTLRGPGYRGER</sequence>
<reference evidence="3 4" key="1">
    <citation type="journal article" date="2016" name="Genome Announc.">
        <title>First Complete Genome Sequence of a Subdivision 6 Acidobacterium Strain.</title>
        <authorList>
            <person name="Huang S."/>
            <person name="Vieira S."/>
            <person name="Bunk B."/>
            <person name="Riedel T."/>
            <person name="Sproer C."/>
            <person name="Overmann J."/>
        </authorList>
    </citation>
    <scope>NUCLEOTIDE SEQUENCE [LARGE SCALE GENOMIC DNA]</scope>
    <source>
        <strain evidence="4">DSM 100886 HEG_-6_39</strain>
    </source>
</reference>
<gene>
    <name evidence="3" type="primary">dan_1</name>
    <name evidence="3" type="ORF">LuPra_01656</name>
</gene>
<evidence type="ECO:0000259" key="2">
    <source>
        <dbReference type="Pfam" id="PF07969"/>
    </source>
</evidence>
<dbReference type="SUPFAM" id="SSF51338">
    <property type="entry name" value="Composite domain of metallo-dependent hydrolases"/>
    <property type="match status" value="1"/>
</dbReference>
<dbReference type="InterPro" id="IPR032466">
    <property type="entry name" value="Metal_Hydrolase"/>
</dbReference>
<evidence type="ECO:0000313" key="4">
    <source>
        <dbReference type="Proteomes" id="UP000076079"/>
    </source>
</evidence>
<dbReference type="EMBL" id="CP015136">
    <property type="protein sequence ID" value="AMY08456.1"/>
    <property type="molecule type" value="Genomic_DNA"/>
</dbReference>
<dbReference type="RefSeq" id="WP_110170299.1">
    <property type="nucleotide sequence ID" value="NZ_CP015136.1"/>
</dbReference>
<keyword evidence="4" id="KW-1185">Reference proteome</keyword>
<dbReference type="Gene3D" id="3.20.20.140">
    <property type="entry name" value="Metal-dependent hydrolases"/>
    <property type="match status" value="2"/>
</dbReference>
<dbReference type="AlphaFoldDB" id="A0A143PJ70"/>
<evidence type="ECO:0000313" key="3">
    <source>
        <dbReference type="EMBL" id="AMY08456.1"/>
    </source>
</evidence>
<accession>A0A143PJ70</accession>